<dbReference type="EMBL" id="CP037867">
    <property type="protein sequence ID" value="QBM30234.1"/>
    <property type="molecule type" value="Genomic_DNA"/>
</dbReference>
<evidence type="ECO:0000256" key="3">
    <source>
        <dbReference type="ARBA" id="ARBA00005005"/>
    </source>
</evidence>
<evidence type="ECO:0000256" key="5">
    <source>
        <dbReference type="ARBA" id="ARBA00022741"/>
    </source>
</evidence>
<dbReference type="EC" id="6.2.1.3" evidence="9"/>
<comment type="pathway">
    <text evidence="3">Lipid metabolism; fatty acid beta-oxidation.</text>
</comment>
<dbReference type="Gene3D" id="3.40.50.12780">
    <property type="entry name" value="N-terminal domain of ligase-like"/>
    <property type="match status" value="1"/>
</dbReference>
<dbReference type="InterPro" id="IPR000873">
    <property type="entry name" value="AMP-dep_synth/lig_dom"/>
</dbReference>
<accession>A0A4P6X8Z7</accession>
<keyword evidence="15" id="KW-1185">Reference proteome</keyword>
<reference evidence="14 15" key="1">
    <citation type="submission" date="2019-03" db="EMBL/GenBank/DDBJ databases">
        <authorList>
            <person name="Sebastian G."/>
            <person name="Baumann P."/>
            <person name="Ruckert C."/>
            <person name="Kalinowski J."/>
            <person name="Nebel B."/>
            <person name="Takors R."/>
            <person name="Blombach B."/>
        </authorList>
    </citation>
    <scope>NUCLEOTIDE SEQUENCE [LARGE SCALE GENOMIC DNA]</scope>
    <source>
        <strain evidence="14 15">DSM 1084</strain>
    </source>
</reference>
<dbReference type="RefSeq" id="WP_133157765.1">
    <property type="nucleotide sequence ID" value="NZ_CP037867.1"/>
</dbReference>
<keyword evidence="4 14" id="KW-0436">Ligase</keyword>
<evidence type="ECO:0000256" key="4">
    <source>
        <dbReference type="ARBA" id="ARBA00022598"/>
    </source>
</evidence>
<evidence type="ECO:0000256" key="2">
    <source>
        <dbReference type="ARBA" id="ARBA00004170"/>
    </source>
</evidence>
<evidence type="ECO:0000256" key="11">
    <source>
        <dbReference type="ARBA" id="ARBA00042773"/>
    </source>
</evidence>
<dbReference type="PROSITE" id="PS00455">
    <property type="entry name" value="AMP_BINDING"/>
    <property type="match status" value="1"/>
</dbReference>
<dbReference type="InterPro" id="IPR025110">
    <property type="entry name" value="AMP-bd_C"/>
</dbReference>
<dbReference type="InterPro" id="IPR020845">
    <property type="entry name" value="AMP-binding_CS"/>
</dbReference>
<evidence type="ECO:0000259" key="13">
    <source>
        <dbReference type="Pfam" id="PF13193"/>
    </source>
</evidence>
<dbReference type="AlphaFoldDB" id="A0A4P6X8Z7"/>
<organism evidence="14 15">
    <name type="scientific">Hydrogenophaga pseudoflava</name>
    <name type="common">Pseudomonas carboxydoflava</name>
    <dbReference type="NCBI Taxonomy" id="47421"/>
    <lineage>
        <taxon>Bacteria</taxon>
        <taxon>Pseudomonadati</taxon>
        <taxon>Pseudomonadota</taxon>
        <taxon>Betaproteobacteria</taxon>
        <taxon>Burkholderiales</taxon>
        <taxon>Comamonadaceae</taxon>
        <taxon>Hydrogenophaga</taxon>
    </lineage>
</organism>
<dbReference type="Pfam" id="PF13193">
    <property type="entry name" value="AMP-binding_C"/>
    <property type="match status" value="1"/>
</dbReference>
<evidence type="ECO:0000313" key="15">
    <source>
        <dbReference type="Proteomes" id="UP000293912"/>
    </source>
</evidence>
<dbReference type="InterPro" id="IPR042099">
    <property type="entry name" value="ANL_N_sf"/>
</dbReference>
<evidence type="ECO:0000256" key="7">
    <source>
        <dbReference type="ARBA" id="ARBA00022842"/>
    </source>
</evidence>
<dbReference type="InterPro" id="IPR045851">
    <property type="entry name" value="AMP-bd_C_sf"/>
</dbReference>
<feature type="domain" description="AMP-dependent synthetase/ligase" evidence="12">
    <location>
        <begin position="38"/>
        <end position="437"/>
    </location>
</feature>
<dbReference type="Pfam" id="PF00501">
    <property type="entry name" value="AMP-binding"/>
    <property type="match status" value="1"/>
</dbReference>
<evidence type="ECO:0000313" key="14">
    <source>
        <dbReference type="EMBL" id="QBM30234.1"/>
    </source>
</evidence>
<evidence type="ECO:0000256" key="8">
    <source>
        <dbReference type="ARBA" id="ARBA00023136"/>
    </source>
</evidence>
<dbReference type="CDD" id="cd05936">
    <property type="entry name" value="FC-FACS_FadD_like"/>
    <property type="match status" value="1"/>
</dbReference>
<dbReference type="Proteomes" id="UP000293912">
    <property type="component" value="Chromosome"/>
</dbReference>
<dbReference type="InterPro" id="IPR050237">
    <property type="entry name" value="ATP-dep_AMP-bd_enzyme"/>
</dbReference>
<evidence type="ECO:0000256" key="1">
    <source>
        <dbReference type="ARBA" id="ARBA00001946"/>
    </source>
</evidence>
<evidence type="ECO:0000256" key="6">
    <source>
        <dbReference type="ARBA" id="ARBA00022840"/>
    </source>
</evidence>
<evidence type="ECO:0000256" key="9">
    <source>
        <dbReference type="ARBA" id="ARBA00026121"/>
    </source>
</evidence>
<dbReference type="FunFam" id="3.30.300.30:FF:000006">
    <property type="entry name" value="Long-chain-fatty-acid--CoA ligase FadD"/>
    <property type="match status" value="1"/>
</dbReference>
<dbReference type="PANTHER" id="PTHR43767">
    <property type="entry name" value="LONG-CHAIN-FATTY-ACID--COA LIGASE"/>
    <property type="match status" value="1"/>
</dbReference>
<keyword evidence="6" id="KW-0067">ATP-binding</keyword>
<proteinExistence type="predicted"/>
<dbReference type="GO" id="GO:0005524">
    <property type="term" value="F:ATP binding"/>
    <property type="evidence" value="ECO:0007669"/>
    <property type="project" value="UniProtKB-KW"/>
</dbReference>
<evidence type="ECO:0000256" key="10">
    <source>
        <dbReference type="ARBA" id="ARBA00039545"/>
    </source>
</evidence>
<keyword evidence="7" id="KW-0460">Magnesium</keyword>
<evidence type="ECO:0000259" key="12">
    <source>
        <dbReference type="Pfam" id="PF00501"/>
    </source>
</evidence>
<dbReference type="KEGG" id="hpse:HPF_21245"/>
<dbReference type="PANTHER" id="PTHR43767:SF8">
    <property type="entry name" value="LONG-CHAIN-FATTY-ACID--COA LIGASE"/>
    <property type="match status" value="1"/>
</dbReference>
<gene>
    <name evidence="14" type="primary">fadD2</name>
    <name evidence="14" type="ORF">HPF_21245</name>
</gene>
<feature type="domain" description="AMP-binding enzyme C-terminal" evidence="13">
    <location>
        <begin position="488"/>
        <end position="562"/>
    </location>
</feature>
<dbReference type="Gene3D" id="3.30.300.30">
    <property type="match status" value="1"/>
</dbReference>
<name>A0A4P6X8Z7_HYDPS</name>
<comment type="cofactor">
    <cofactor evidence="1">
        <name>Mg(2+)</name>
        <dbReference type="ChEBI" id="CHEBI:18420"/>
    </cofactor>
</comment>
<dbReference type="GO" id="GO:0004467">
    <property type="term" value="F:long-chain fatty acid-CoA ligase activity"/>
    <property type="evidence" value="ECO:0007669"/>
    <property type="project" value="UniProtKB-EC"/>
</dbReference>
<dbReference type="GO" id="GO:0016020">
    <property type="term" value="C:membrane"/>
    <property type="evidence" value="ECO:0007669"/>
    <property type="project" value="UniProtKB-SubCell"/>
</dbReference>
<keyword evidence="5" id="KW-0547">Nucleotide-binding</keyword>
<sequence>MDLATPETLSRPWLAHYPDGVPHDIDPSQYRSLAALLEESLKKNAWRPVSVCMERWMTYGELDEHSAALGAWLQARDLPADARVAVMLPNIPQFLVAMTAIIRAGFTVVNVNPLYTARELEHQLRDSGAEAIVILENFAATLEEVIEHTSIRHVVVASMGDMLGFWYGRWISFAVRHLSKMVKPYRLALTGATGPRTIVSFRQALDEGSRLSFRASQACHDNTAFLQYTGGTTGLSKGAELTHRNIIAATLQAEAWFRPALGRIGDVRNINGIAALPLYHIFALTLSLLAIRWGAHMTLVPNPRDVSRFVETLSKRPFHLLPAVNTLFNALLQNPRFRQLDFSSLLMSQAGGMAASEGTARHWMAVTGCAMVEGWGMSETCAIGTNNPVTSRQFSGTIGLPLPGIDIAIKDEAGASLPVGESGEICIRGPNVMRGYYRQPEETERAFTADGFMRTGDIGVMDERGYTRIVDRKKDMILVSGFNVFPSELENVISLFPGVLECAAVGVEDAKQGEAVKVFVVRSDPTLREEDVARFCHDNLTGYKRPKYIEFRDELPKSNVGKILRRALRT</sequence>
<protein>
    <recommendedName>
        <fullName evidence="10">Long-chain-fatty-acid--CoA ligase</fullName>
        <ecNumber evidence="9">6.2.1.3</ecNumber>
    </recommendedName>
    <alternativeName>
        <fullName evidence="11">Long-chain acyl-CoA synthetase</fullName>
    </alternativeName>
</protein>
<dbReference type="SUPFAM" id="SSF56801">
    <property type="entry name" value="Acetyl-CoA synthetase-like"/>
    <property type="match status" value="1"/>
</dbReference>
<comment type="subcellular location">
    <subcellularLocation>
        <location evidence="2">Membrane</location>
        <topology evidence="2">Peripheral membrane protein</topology>
    </subcellularLocation>
</comment>
<keyword evidence="8" id="KW-0472">Membrane</keyword>